<dbReference type="PANTHER" id="PTHR20857:SF23">
    <property type="entry name" value="THIAMINE BIOSYNTHETIC BIFUNCTIONAL ENZYME"/>
    <property type="match status" value="1"/>
</dbReference>
<dbReference type="SUPFAM" id="SSF51391">
    <property type="entry name" value="Thiamin phosphate synthase"/>
    <property type="match status" value="1"/>
</dbReference>
<protein>
    <submittedName>
        <fullName evidence="4">Thiamine-phosphate pyrophosphorylase</fullName>
    </submittedName>
</protein>
<dbReference type="GO" id="GO:0009228">
    <property type="term" value="P:thiamine biosynthetic process"/>
    <property type="evidence" value="ECO:0007669"/>
    <property type="project" value="UniProtKB-KW"/>
</dbReference>
<sequence>MTCWVKVGLGRRASPRNTLVSVFAPRYDGQNNGKSTMAQDHTAQDGPETPQVYLITPPEFELSSFPAKLARVLDDVEIACIRLSLATKDEEKIARAADLIREEAHARDIPLVIESHFLLVEKLGLDGVHLLDGARSIRYVRKEIGAEAVIGAFCGPSRHDGMTAGENGADYISLGPIGETTLGDGQVAETEAFEWWSKMIELPIVAEGAVTVDGVERLAPYTDFFAVGEEIWGSDDPSATLKALLAPLG</sequence>
<reference evidence="5" key="1">
    <citation type="submission" date="2016-10" db="EMBL/GenBank/DDBJ databases">
        <authorList>
            <person name="Varghese N."/>
            <person name="Submissions S."/>
        </authorList>
    </citation>
    <scope>NUCLEOTIDE SEQUENCE [LARGE SCALE GENOMIC DNA]</scope>
    <source>
        <strain evidence="5">DSM 26921</strain>
    </source>
</reference>
<feature type="domain" description="Thiamine phosphate synthase/TenI" evidence="3">
    <location>
        <begin position="52"/>
        <end position="219"/>
    </location>
</feature>
<comment type="pathway">
    <text evidence="1">Cofactor biosynthesis; thiamine diphosphate biosynthesis.</text>
</comment>
<dbReference type="Proteomes" id="UP000199658">
    <property type="component" value="Unassembled WGS sequence"/>
</dbReference>
<evidence type="ECO:0000256" key="2">
    <source>
        <dbReference type="ARBA" id="ARBA00022977"/>
    </source>
</evidence>
<dbReference type="InterPro" id="IPR013785">
    <property type="entry name" value="Aldolase_TIM"/>
</dbReference>
<name>A0A1I6H2Z5_9RHOB</name>
<proteinExistence type="predicted"/>
<dbReference type="AlphaFoldDB" id="A0A1I6H2Z5"/>
<evidence type="ECO:0000256" key="1">
    <source>
        <dbReference type="ARBA" id="ARBA00004948"/>
    </source>
</evidence>
<dbReference type="STRING" id="670154.SAMN04488002_2424"/>
<keyword evidence="5" id="KW-1185">Reference proteome</keyword>
<dbReference type="CDD" id="cd00564">
    <property type="entry name" value="TMP_TenI"/>
    <property type="match status" value="1"/>
</dbReference>
<organism evidence="4 5">
    <name type="scientific">Litoreibacter janthinus</name>
    <dbReference type="NCBI Taxonomy" id="670154"/>
    <lineage>
        <taxon>Bacteria</taxon>
        <taxon>Pseudomonadati</taxon>
        <taxon>Pseudomonadota</taxon>
        <taxon>Alphaproteobacteria</taxon>
        <taxon>Rhodobacterales</taxon>
        <taxon>Roseobacteraceae</taxon>
        <taxon>Litoreibacter</taxon>
    </lineage>
</organism>
<dbReference type="Pfam" id="PF02581">
    <property type="entry name" value="TMP-TENI"/>
    <property type="match status" value="1"/>
</dbReference>
<keyword evidence="2" id="KW-0784">Thiamine biosynthesis</keyword>
<dbReference type="EMBL" id="FOYO01000001">
    <property type="protein sequence ID" value="SFR48790.1"/>
    <property type="molecule type" value="Genomic_DNA"/>
</dbReference>
<gene>
    <name evidence="4" type="ORF">SAMN04488002_2424</name>
</gene>
<dbReference type="PANTHER" id="PTHR20857">
    <property type="entry name" value="THIAMINE-PHOSPHATE PYROPHOSPHORYLASE"/>
    <property type="match status" value="1"/>
</dbReference>
<evidence type="ECO:0000313" key="5">
    <source>
        <dbReference type="Proteomes" id="UP000199658"/>
    </source>
</evidence>
<dbReference type="InterPro" id="IPR036206">
    <property type="entry name" value="ThiamineP_synth_sf"/>
</dbReference>
<dbReference type="GO" id="GO:0005737">
    <property type="term" value="C:cytoplasm"/>
    <property type="evidence" value="ECO:0007669"/>
    <property type="project" value="TreeGrafter"/>
</dbReference>
<accession>A0A1I6H2Z5</accession>
<dbReference type="InterPro" id="IPR022998">
    <property type="entry name" value="ThiamineP_synth_TenI"/>
</dbReference>
<dbReference type="Gene3D" id="3.20.20.70">
    <property type="entry name" value="Aldolase class I"/>
    <property type="match status" value="1"/>
</dbReference>
<evidence type="ECO:0000313" key="4">
    <source>
        <dbReference type="EMBL" id="SFR48790.1"/>
    </source>
</evidence>
<evidence type="ECO:0000259" key="3">
    <source>
        <dbReference type="Pfam" id="PF02581"/>
    </source>
</evidence>
<dbReference type="GO" id="GO:0004789">
    <property type="term" value="F:thiamine-phosphate diphosphorylase activity"/>
    <property type="evidence" value="ECO:0007669"/>
    <property type="project" value="TreeGrafter"/>
</dbReference>